<keyword evidence="12" id="KW-1185">Reference proteome</keyword>
<dbReference type="CDD" id="cd21176">
    <property type="entry name" value="LPMO_auxiliary-like"/>
    <property type="match status" value="1"/>
</dbReference>
<organism evidence="11 12">
    <name type="scientific">Orbilia javanica</name>
    <dbReference type="NCBI Taxonomy" id="47235"/>
    <lineage>
        <taxon>Eukaryota</taxon>
        <taxon>Fungi</taxon>
        <taxon>Dikarya</taxon>
        <taxon>Ascomycota</taxon>
        <taxon>Pezizomycotina</taxon>
        <taxon>Orbiliomycetes</taxon>
        <taxon>Orbiliales</taxon>
        <taxon>Orbiliaceae</taxon>
        <taxon>Orbilia</taxon>
    </lineage>
</organism>
<feature type="transmembrane region" description="Helical" evidence="9">
    <location>
        <begin position="221"/>
        <end position="243"/>
    </location>
</feature>
<keyword evidence="6" id="KW-0325">Glycoprotein</keyword>
<evidence type="ECO:0000256" key="9">
    <source>
        <dbReference type="SAM" id="Phobius"/>
    </source>
</evidence>
<dbReference type="AlphaFoldDB" id="A0AAN8N5Z6"/>
<keyword evidence="4" id="KW-0732">Signal</keyword>
<dbReference type="Pfam" id="PF20238">
    <property type="entry name" value="BIM1-like_dom"/>
    <property type="match status" value="1"/>
</dbReference>
<reference evidence="11 12" key="1">
    <citation type="submission" date="2019-10" db="EMBL/GenBank/DDBJ databases">
        <authorList>
            <person name="Palmer J.M."/>
        </authorList>
    </citation>
    <scope>NUCLEOTIDE SEQUENCE [LARGE SCALE GENOMIC DNA]</scope>
    <source>
        <strain evidence="11 12">TWF718</strain>
    </source>
</reference>
<feature type="region of interest" description="Disordered" evidence="8">
    <location>
        <begin position="248"/>
        <end position="276"/>
    </location>
</feature>
<keyword evidence="2" id="KW-1003">Cell membrane</keyword>
<keyword evidence="9" id="KW-1133">Transmembrane helix</keyword>
<sequence>MSNILTSDFSSSTMLRNALYLAAALSAIAAPAAAQAHGEGEQGSSMGPVAFLWPADRPWSASEDNKAPCGSASGPTTRANFPLVGGAVALSIADDAWNVVFRIAYGNNPTTQSAFRTFVPATVDAIEPGHQCYKAPTLSASEGTNATIQMEYWSNDSGKDESFFACADITLVGATAFTDTIPCFNVTASEFEAPQSTETVIQVTPEQSTSSDNGLSTGAKAGIAVGSILGASAIIGVAVFFAFRKRSKPADSEATPYMSQTKGAQSVESVPAAARQ</sequence>
<name>A0AAN8N5Z6_9PEZI</name>
<evidence type="ECO:0000256" key="2">
    <source>
        <dbReference type="ARBA" id="ARBA00022475"/>
    </source>
</evidence>
<proteinExistence type="predicted"/>
<keyword evidence="7" id="KW-0449">Lipoprotein</keyword>
<keyword evidence="9" id="KW-0812">Transmembrane</keyword>
<dbReference type="GO" id="GO:0098552">
    <property type="term" value="C:side of membrane"/>
    <property type="evidence" value="ECO:0007669"/>
    <property type="project" value="UniProtKB-KW"/>
</dbReference>
<evidence type="ECO:0000256" key="7">
    <source>
        <dbReference type="ARBA" id="ARBA00023288"/>
    </source>
</evidence>
<comment type="subcellular location">
    <subcellularLocation>
        <location evidence="1">Cell membrane</location>
        <topology evidence="1">Lipid-anchor</topology>
        <topology evidence="1">GPI-anchor</topology>
    </subcellularLocation>
</comment>
<feature type="compositionally biased region" description="Polar residues" evidence="8">
    <location>
        <begin position="257"/>
        <end position="268"/>
    </location>
</feature>
<evidence type="ECO:0000256" key="3">
    <source>
        <dbReference type="ARBA" id="ARBA00022622"/>
    </source>
</evidence>
<dbReference type="PANTHER" id="PTHR34992">
    <property type="entry name" value="HYPHAL ANASTAMOSIS-7 PROTEIN"/>
    <property type="match status" value="1"/>
</dbReference>
<evidence type="ECO:0000256" key="5">
    <source>
        <dbReference type="ARBA" id="ARBA00023136"/>
    </source>
</evidence>
<evidence type="ECO:0000313" key="11">
    <source>
        <dbReference type="EMBL" id="KAK6357656.1"/>
    </source>
</evidence>
<evidence type="ECO:0000256" key="6">
    <source>
        <dbReference type="ARBA" id="ARBA00023180"/>
    </source>
</evidence>
<dbReference type="EMBL" id="JAVHNR010000001">
    <property type="protein sequence ID" value="KAK6357656.1"/>
    <property type="molecule type" value="Genomic_DNA"/>
</dbReference>
<evidence type="ECO:0000313" key="12">
    <source>
        <dbReference type="Proteomes" id="UP001313282"/>
    </source>
</evidence>
<dbReference type="PANTHER" id="PTHR34992:SF5">
    <property type="entry name" value="ANCHORED PROTEIN, PUTATIVE (AFU_ORTHOLOGUE AFUA_6G02800)-RELATED"/>
    <property type="match status" value="1"/>
</dbReference>
<evidence type="ECO:0000256" key="1">
    <source>
        <dbReference type="ARBA" id="ARBA00004609"/>
    </source>
</evidence>
<evidence type="ECO:0000259" key="10">
    <source>
        <dbReference type="Pfam" id="PF20238"/>
    </source>
</evidence>
<keyword evidence="3" id="KW-0336">GPI-anchor</keyword>
<evidence type="ECO:0000256" key="4">
    <source>
        <dbReference type="ARBA" id="ARBA00022729"/>
    </source>
</evidence>
<evidence type="ECO:0000256" key="8">
    <source>
        <dbReference type="SAM" id="MobiDB-lite"/>
    </source>
</evidence>
<dbReference type="InterPro" id="IPR046530">
    <property type="entry name" value="BIM1-like_dom"/>
</dbReference>
<comment type="caution">
    <text evidence="11">The sequence shown here is derived from an EMBL/GenBank/DDBJ whole genome shotgun (WGS) entry which is preliminary data.</text>
</comment>
<keyword evidence="5 9" id="KW-0472">Membrane</keyword>
<feature type="domain" description="Copper acquisition factor BIM1-like" evidence="10">
    <location>
        <begin position="46"/>
        <end position="187"/>
    </location>
</feature>
<gene>
    <name evidence="11" type="ORF">TWF718_001964</name>
</gene>
<dbReference type="InterPro" id="IPR046936">
    <property type="entry name" value="BIM1-like"/>
</dbReference>
<accession>A0AAN8N5Z6</accession>
<protein>
    <recommendedName>
        <fullName evidence="10">Copper acquisition factor BIM1-like domain-containing protein</fullName>
    </recommendedName>
</protein>
<dbReference type="Proteomes" id="UP001313282">
    <property type="component" value="Unassembled WGS sequence"/>
</dbReference>
<dbReference type="GO" id="GO:0005886">
    <property type="term" value="C:plasma membrane"/>
    <property type="evidence" value="ECO:0007669"/>
    <property type="project" value="UniProtKB-SubCell"/>
</dbReference>